<dbReference type="OrthoDB" id="9804603at2"/>
<gene>
    <name evidence="5" type="ORF">SAMN05192546_10186</name>
</gene>
<evidence type="ECO:0000313" key="5">
    <source>
        <dbReference type="EMBL" id="SDY24909.1"/>
    </source>
</evidence>
<proteinExistence type="predicted"/>
<evidence type="ECO:0000256" key="2">
    <source>
        <dbReference type="ARBA" id="ARBA00023004"/>
    </source>
</evidence>
<keyword evidence="2" id="KW-0408">Iron</keyword>
<protein>
    <submittedName>
        <fullName evidence="5">2-oxoglutarate ferredoxin oxidoreductase subunit delta</fullName>
    </submittedName>
</protein>
<feature type="domain" description="4Fe-4S ferredoxin-type" evidence="4">
    <location>
        <begin position="2"/>
        <end position="31"/>
    </location>
</feature>
<dbReference type="STRING" id="159292.SAMN05192546_10186"/>
<dbReference type="Gene3D" id="3.30.70.20">
    <property type="match status" value="1"/>
</dbReference>
<reference evidence="5 6" key="1">
    <citation type="submission" date="2016-10" db="EMBL/GenBank/DDBJ databases">
        <authorList>
            <person name="de Groot N.N."/>
        </authorList>
    </citation>
    <scope>NUCLEOTIDE SEQUENCE [LARGE SCALE GENOMIC DNA]</scope>
    <source>
        <strain evidence="5 6">APO</strain>
    </source>
</reference>
<dbReference type="GO" id="GO:0046872">
    <property type="term" value="F:metal ion binding"/>
    <property type="evidence" value="ECO:0007669"/>
    <property type="project" value="UniProtKB-KW"/>
</dbReference>
<dbReference type="PROSITE" id="PS51379">
    <property type="entry name" value="4FE4S_FER_2"/>
    <property type="match status" value="2"/>
</dbReference>
<organism evidence="5 6">
    <name type="scientific">Tindallia californiensis</name>
    <dbReference type="NCBI Taxonomy" id="159292"/>
    <lineage>
        <taxon>Bacteria</taxon>
        <taxon>Bacillati</taxon>
        <taxon>Bacillota</taxon>
        <taxon>Clostridia</taxon>
        <taxon>Peptostreptococcales</taxon>
        <taxon>Tindalliaceae</taxon>
        <taxon>Tindallia</taxon>
    </lineage>
</organism>
<dbReference type="Pfam" id="PF12838">
    <property type="entry name" value="Fer4_7"/>
    <property type="match status" value="1"/>
</dbReference>
<keyword evidence="3" id="KW-0411">Iron-sulfur</keyword>
<dbReference type="RefSeq" id="WP_093309784.1">
    <property type="nucleotide sequence ID" value="NZ_FNPV01000001.1"/>
</dbReference>
<feature type="domain" description="4Fe-4S ferredoxin-type" evidence="4">
    <location>
        <begin position="39"/>
        <end position="67"/>
    </location>
</feature>
<dbReference type="EMBL" id="FNPV01000001">
    <property type="protein sequence ID" value="SDY24909.1"/>
    <property type="molecule type" value="Genomic_DNA"/>
</dbReference>
<evidence type="ECO:0000256" key="3">
    <source>
        <dbReference type="ARBA" id="ARBA00023014"/>
    </source>
</evidence>
<dbReference type="GO" id="GO:0051536">
    <property type="term" value="F:iron-sulfur cluster binding"/>
    <property type="evidence" value="ECO:0007669"/>
    <property type="project" value="UniProtKB-KW"/>
</dbReference>
<keyword evidence="1" id="KW-0479">Metal-binding</keyword>
<name>A0A1H3ICC3_9FIRM</name>
<dbReference type="PROSITE" id="PS00198">
    <property type="entry name" value="4FE4S_FER_1"/>
    <property type="match status" value="1"/>
</dbReference>
<dbReference type="Proteomes" id="UP000199230">
    <property type="component" value="Unassembled WGS sequence"/>
</dbReference>
<dbReference type="PANTHER" id="PTHR43122">
    <property type="entry name" value="FERREDOXIN SUBUNIT OF PYRUVATE:FLAVODOXIN OXIDOREDUCTASE-RELATED"/>
    <property type="match status" value="1"/>
</dbReference>
<sequence length="67" mass="7428">MPKAVVLEKYCKSCRLCVDICPQKIMDISTRSNEKGYFVAACIDQEKCTGCTLCATVCPDVAIEVYK</sequence>
<dbReference type="InterPro" id="IPR017896">
    <property type="entry name" value="4Fe4S_Fe-S-bd"/>
</dbReference>
<evidence type="ECO:0000256" key="1">
    <source>
        <dbReference type="ARBA" id="ARBA00022723"/>
    </source>
</evidence>
<keyword evidence="6" id="KW-1185">Reference proteome</keyword>
<dbReference type="InterPro" id="IPR017900">
    <property type="entry name" value="4Fe4S_Fe_S_CS"/>
</dbReference>
<evidence type="ECO:0000259" key="4">
    <source>
        <dbReference type="PROSITE" id="PS51379"/>
    </source>
</evidence>
<accession>A0A1H3ICC3</accession>
<dbReference type="PANTHER" id="PTHR43122:SF1">
    <property type="entry name" value="IRON-SULFUR-BINDING PROTEIN"/>
    <property type="match status" value="1"/>
</dbReference>
<dbReference type="AlphaFoldDB" id="A0A1H3ICC3"/>
<dbReference type="SUPFAM" id="SSF54862">
    <property type="entry name" value="4Fe-4S ferredoxins"/>
    <property type="match status" value="1"/>
</dbReference>
<evidence type="ECO:0000313" key="6">
    <source>
        <dbReference type="Proteomes" id="UP000199230"/>
    </source>
</evidence>